<dbReference type="EMBL" id="MN739643">
    <property type="protein sequence ID" value="QHT17676.1"/>
    <property type="molecule type" value="Genomic_DNA"/>
</dbReference>
<dbReference type="GO" id="GO:0016757">
    <property type="term" value="F:glycosyltransferase activity"/>
    <property type="evidence" value="ECO:0007669"/>
    <property type="project" value="InterPro"/>
</dbReference>
<proteinExistence type="predicted"/>
<dbReference type="CDD" id="cd03801">
    <property type="entry name" value="GT4_PimA-like"/>
    <property type="match status" value="1"/>
</dbReference>
<protein>
    <recommendedName>
        <fullName evidence="1">Spore protein YkvP/CgeB glycosyl transferase-like domain-containing protein</fullName>
    </recommendedName>
</protein>
<evidence type="ECO:0000313" key="2">
    <source>
        <dbReference type="EMBL" id="QHT17676.1"/>
    </source>
</evidence>
<feature type="domain" description="Spore protein YkvP/CgeB glycosyl transferase-like" evidence="1">
    <location>
        <begin position="308"/>
        <end position="433"/>
    </location>
</feature>
<dbReference type="PANTHER" id="PTHR12526:SF638">
    <property type="entry name" value="SPORE COAT PROTEIN SA"/>
    <property type="match status" value="1"/>
</dbReference>
<dbReference type="AlphaFoldDB" id="A0A6C0DL65"/>
<dbReference type="InterPro" id="IPR055259">
    <property type="entry name" value="YkvP/CgeB_Glyco_trans-like"/>
</dbReference>
<name>A0A6C0DL65_9ZZZZ</name>
<dbReference type="Gene3D" id="3.40.50.11930">
    <property type="match status" value="1"/>
</dbReference>
<accession>A0A6C0DL65</accession>
<sequence>MDNWWIPPKNGKKRILLAGTHIHQSNGYSRVMYYITKYLGNYEDIELTIYGFQNFTNSQSQIALRNEINPNVIIHDAYASEEPKRSGFGEKEIGNYIKKHPQDIIIIFNDSMITTALTATIINECGNFKHKFKLISYMDQVYTYQKREYIHLLNTYFDSIIAFTPYWRDIAYKLGIKKEMTIHILPHGFDHNLYYPIDQKIARIFNNYNEEDFMVLNLNRNQPRKRWDTTIMAWAEFVERHYHVNITKTITKKDCKVNKHTSRPIKLVVGTQMDGFWNLMDVFENEIKFRDVPFEYAKNTIISVNMPQQLSDRDVNILYNSCDVGLNTADGEGFGLCGFEGLAVGKAQVSAYVGGMREFLNDDIAILIKPKVNIYLDLKGNGIGGVAEICDPHDVAEGFWRYFSSPDLMNKHAQRGRQHILTNYRWEQMIKHLYNNIIPIL</sequence>
<dbReference type="SUPFAM" id="SSF53756">
    <property type="entry name" value="UDP-Glycosyltransferase/glycogen phosphorylase"/>
    <property type="match status" value="1"/>
</dbReference>
<dbReference type="PANTHER" id="PTHR12526">
    <property type="entry name" value="GLYCOSYLTRANSFERASE"/>
    <property type="match status" value="1"/>
</dbReference>
<evidence type="ECO:0000259" key="1">
    <source>
        <dbReference type="Pfam" id="PF13524"/>
    </source>
</evidence>
<dbReference type="Gene3D" id="3.40.50.2000">
    <property type="entry name" value="Glycogen Phosphorylase B"/>
    <property type="match status" value="1"/>
</dbReference>
<organism evidence="2">
    <name type="scientific">viral metagenome</name>
    <dbReference type="NCBI Taxonomy" id="1070528"/>
    <lineage>
        <taxon>unclassified sequences</taxon>
        <taxon>metagenomes</taxon>
        <taxon>organismal metagenomes</taxon>
    </lineage>
</organism>
<dbReference type="Pfam" id="PF13524">
    <property type="entry name" value="Glyco_trans_1_2"/>
    <property type="match status" value="1"/>
</dbReference>
<reference evidence="2" key="1">
    <citation type="journal article" date="2020" name="Nature">
        <title>Giant virus diversity and host interactions through global metagenomics.</title>
        <authorList>
            <person name="Schulz F."/>
            <person name="Roux S."/>
            <person name="Paez-Espino D."/>
            <person name="Jungbluth S."/>
            <person name="Walsh D.A."/>
            <person name="Denef V.J."/>
            <person name="McMahon K.D."/>
            <person name="Konstantinidis K.T."/>
            <person name="Eloe-Fadrosh E.A."/>
            <person name="Kyrpides N.C."/>
            <person name="Woyke T."/>
        </authorList>
    </citation>
    <scope>NUCLEOTIDE SEQUENCE</scope>
    <source>
        <strain evidence="2">GVMAG-M-3300023174-30</strain>
    </source>
</reference>